<name>A0A822YD71_NELNU</name>
<dbReference type="AlphaFoldDB" id="A0A822YD71"/>
<dbReference type="SUPFAM" id="SSF53098">
    <property type="entry name" value="Ribonuclease H-like"/>
    <property type="match status" value="1"/>
</dbReference>
<protein>
    <recommendedName>
        <fullName evidence="1">RNase H type-1 domain-containing protein</fullName>
    </recommendedName>
</protein>
<comment type="caution">
    <text evidence="2">The sequence shown here is derived from an EMBL/GenBank/DDBJ whole genome shotgun (WGS) entry which is preliminary data.</text>
</comment>
<dbReference type="InterPro" id="IPR012337">
    <property type="entry name" value="RNaseH-like_sf"/>
</dbReference>
<dbReference type="InterPro" id="IPR002156">
    <property type="entry name" value="RNaseH_domain"/>
</dbReference>
<evidence type="ECO:0000313" key="3">
    <source>
        <dbReference type="Proteomes" id="UP000607653"/>
    </source>
</evidence>
<dbReference type="PANTHER" id="PTHR47723">
    <property type="entry name" value="OS05G0353850 PROTEIN"/>
    <property type="match status" value="1"/>
</dbReference>
<dbReference type="Proteomes" id="UP000607653">
    <property type="component" value="Unassembled WGS sequence"/>
</dbReference>
<dbReference type="Pfam" id="PF13456">
    <property type="entry name" value="RVT_3"/>
    <property type="match status" value="1"/>
</dbReference>
<gene>
    <name evidence="2" type="ORF">HUJ06_030939</name>
</gene>
<reference evidence="2 3" key="1">
    <citation type="journal article" date="2020" name="Mol. Biol. Evol.">
        <title>Distinct Expression and Methylation Patterns for Genes with Different Fates following a Single Whole-Genome Duplication in Flowering Plants.</title>
        <authorList>
            <person name="Shi T."/>
            <person name="Rahmani R.S."/>
            <person name="Gugger P.F."/>
            <person name="Wang M."/>
            <person name="Li H."/>
            <person name="Zhang Y."/>
            <person name="Li Z."/>
            <person name="Wang Q."/>
            <person name="Van de Peer Y."/>
            <person name="Marchal K."/>
            <person name="Chen J."/>
        </authorList>
    </citation>
    <scope>NUCLEOTIDE SEQUENCE [LARGE SCALE GENOMIC DNA]</scope>
    <source>
        <tissue evidence="2">Leaf</tissue>
    </source>
</reference>
<proteinExistence type="predicted"/>
<dbReference type="InterPro" id="IPR036397">
    <property type="entry name" value="RNaseH_sf"/>
</dbReference>
<dbReference type="GO" id="GO:0004523">
    <property type="term" value="F:RNA-DNA hybrid ribonuclease activity"/>
    <property type="evidence" value="ECO:0007669"/>
    <property type="project" value="InterPro"/>
</dbReference>
<organism evidence="2 3">
    <name type="scientific">Nelumbo nucifera</name>
    <name type="common">Sacred lotus</name>
    <dbReference type="NCBI Taxonomy" id="4432"/>
    <lineage>
        <taxon>Eukaryota</taxon>
        <taxon>Viridiplantae</taxon>
        <taxon>Streptophyta</taxon>
        <taxon>Embryophyta</taxon>
        <taxon>Tracheophyta</taxon>
        <taxon>Spermatophyta</taxon>
        <taxon>Magnoliopsida</taxon>
        <taxon>Proteales</taxon>
        <taxon>Nelumbonaceae</taxon>
        <taxon>Nelumbo</taxon>
    </lineage>
</organism>
<dbReference type="CDD" id="cd06222">
    <property type="entry name" value="RNase_H_like"/>
    <property type="match status" value="1"/>
</dbReference>
<dbReference type="EMBL" id="DUZY01000002">
    <property type="protein sequence ID" value="DAD29471.1"/>
    <property type="molecule type" value="Genomic_DNA"/>
</dbReference>
<evidence type="ECO:0000259" key="1">
    <source>
        <dbReference type="PROSITE" id="PS50879"/>
    </source>
</evidence>
<dbReference type="Gene3D" id="3.30.420.10">
    <property type="entry name" value="Ribonuclease H-like superfamily/Ribonuclease H"/>
    <property type="match status" value="1"/>
</dbReference>
<accession>A0A822YD71</accession>
<dbReference type="InterPro" id="IPR053151">
    <property type="entry name" value="RNase_H-like"/>
</dbReference>
<dbReference type="InterPro" id="IPR044730">
    <property type="entry name" value="RNase_H-like_dom_plant"/>
</dbReference>
<feature type="domain" description="RNase H type-1" evidence="1">
    <location>
        <begin position="13"/>
        <end position="144"/>
    </location>
</feature>
<evidence type="ECO:0000313" key="2">
    <source>
        <dbReference type="EMBL" id="DAD29471.1"/>
    </source>
</evidence>
<dbReference type="PANTHER" id="PTHR47723:SF19">
    <property type="entry name" value="POLYNUCLEOTIDYL TRANSFERASE, RIBONUCLEASE H-LIKE SUPERFAMILY PROTEIN"/>
    <property type="match status" value="1"/>
</dbReference>
<dbReference type="PROSITE" id="PS50879">
    <property type="entry name" value="RNASE_H_1"/>
    <property type="match status" value="1"/>
</dbReference>
<keyword evidence="3" id="KW-1185">Reference proteome</keyword>
<sequence length="177" mass="20132">MSSLRYVCWSPAPSPWVKLNFDGSNKRRASRSGAGGLLRGAEGHFIAAFVMPLVAVNDPLIAEAWGLWHGLQLAFRLQIRCIWIEGDSRLMMEMVNDLREPQSEVKSLVKECQSLLKQFKGWVARHEYREANQSADHLANLAVYADECEEWYNEPPPSLSPFLQDDFMGRLSPRLVL</sequence>
<dbReference type="GO" id="GO:0003676">
    <property type="term" value="F:nucleic acid binding"/>
    <property type="evidence" value="ECO:0007669"/>
    <property type="project" value="InterPro"/>
</dbReference>